<dbReference type="InterPro" id="IPR029441">
    <property type="entry name" value="Cass2"/>
</dbReference>
<comment type="caution">
    <text evidence="2">The sequence shown here is derived from an EMBL/GenBank/DDBJ whole genome shotgun (WGS) entry which is preliminary data.</text>
</comment>
<reference evidence="2 3" key="1">
    <citation type="submission" date="2018-07" db="EMBL/GenBank/DDBJ databases">
        <title>Anaerosacharophilus polymeroproducens gen. nov. sp. nov., an anaerobic bacterium isolated from salt field.</title>
        <authorList>
            <person name="Kim W."/>
            <person name="Yang S.-H."/>
            <person name="Oh J."/>
            <person name="Lee J.-H."/>
            <person name="Kwon K.K."/>
        </authorList>
    </citation>
    <scope>NUCLEOTIDE SEQUENCE [LARGE SCALE GENOMIC DNA]</scope>
    <source>
        <strain evidence="2 3">MCWD5</strain>
    </source>
</reference>
<gene>
    <name evidence="2" type="ORF">DWV06_15960</name>
</gene>
<evidence type="ECO:0000313" key="3">
    <source>
        <dbReference type="Proteomes" id="UP000255036"/>
    </source>
</evidence>
<dbReference type="OrthoDB" id="9801008at2"/>
<feature type="domain" description="AraC effector-binding" evidence="1">
    <location>
        <begin position="1"/>
        <end position="154"/>
    </location>
</feature>
<dbReference type="InterPro" id="IPR053182">
    <property type="entry name" value="YobU-like_regulator"/>
</dbReference>
<dbReference type="Gene3D" id="3.20.80.10">
    <property type="entry name" value="Regulatory factor, effector binding domain"/>
    <property type="match status" value="1"/>
</dbReference>
<keyword evidence="3" id="KW-1185">Reference proteome</keyword>
<dbReference type="InterPro" id="IPR010499">
    <property type="entry name" value="AraC_E-bd"/>
</dbReference>
<organism evidence="2 3">
    <name type="scientific">Anaerosacchariphilus polymeriproducens</name>
    <dbReference type="NCBI Taxonomy" id="1812858"/>
    <lineage>
        <taxon>Bacteria</taxon>
        <taxon>Bacillati</taxon>
        <taxon>Bacillota</taxon>
        <taxon>Clostridia</taxon>
        <taxon>Lachnospirales</taxon>
        <taxon>Lachnospiraceae</taxon>
        <taxon>Anaerosacchariphilus</taxon>
    </lineage>
</organism>
<dbReference type="SUPFAM" id="SSF55136">
    <property type="entry name" value="Probable bacterial effector-binding domain"/>
    <property type="match status" value="1"/>
</dbReference>
<dbReference type="InterPro" id="IPR011256">
    <property type="entry name" value="Reg_factor_effector_dom_sf"/>
</dbReference>
<dbReference type="RefSeq" id="WP_115483190.1">
    <property type="nucleotide sequence ID" value="NZ_QRCT01000050.1"/>
</dbReference>
<dbReference type="SMART" id="SM00871">
    <property type="entry name" value="AraC_E_bind"/>
    <property type="match status" value="1"/>
</dbReference>
<dbReference type="PANTHER" id="PTHR36444">
    <property type="entry name" value="TRANSCRIPTIONAL REGULATOR PROTEIN YOBU-RELATED"/>
    <property type="match status" value="1"/>
</dbReference>
<protein>
    <submittedName>
        <fullName evidence="2">AraC family transcriptional regulator</fullName>
    </submittedName>
</protein>
<dbReference type="PANTHER" id="PTHR36444:SF2">
    <property type="entry name" value="TRANSCRIPTIONAL REGULATOR PROTEIN YOBU-RELATED"/>
    <property type="match status" value="1"/>
</dbReference>
<proteinExistence type="predicted"/>
<dbReference type="AlphaFoldDB" id="A0A371AR18"/>
<accession>A0A371AR18</accession>
<dbReference type="EMBL" id="QRCT01000050">
    <property type="protein sequence ID" value="RDU22027.1"/>
    <property type="molecule type" value="Genomic_DNA"/>
</dbReference>
<name>A0A371AR18_9FIRM</name>
<dbReference type="Proteomes" id="UP000255036">
    <property type="component" value="Unassembled WGS sequence"/>
</dbReference>
<evidence type="ECO:0000313" key="2">
    <source>
        <dbReference type="EMBL" id="RDU22027.1"/>
    </source>
</evidence>
<dbReference type="Pfam" id="PF14526">
    <property type="entry name" value="Cass2"/>
    <property type="match status" value="1"/>
</dbReference>
<sequence length="154" mass="17749">MDYKVIELKEKIVVGLSARTKNSDENMTNIISSLWNDFYQKGIYSSILNKKNEKAMGIYSDYEDKDSGEYNVTVGSEVSSAETIPADTIIKTIPAGKYAKFVVRGAIYKVVADFWEDLWKIDSEKFERNYRCDFEEYQSSDMEDAEVHIYISIN</sequence>
<evidence type="ECO:0000259" key="1">
    <source>
        <dbReference type="SMART" id="SM00871"/>
    </source>
</evidence>